<dbReference type="OrthoDB" id="525285at2759"/>
<evidence type="ECO:0000313" key="2">
    <source>
        <dbReference type="Proteomes" id="UP000008743"/>
    </source>
</evidence>
<organism evidence="1 2">
    <name type="scientific">Capsaspora owczarzaki (strain ATCC 30864)</name>
    <dbReference type="NCBI Taxonomy" id="595528"/>
    <lineage>
        <taxon>Eukaryota</taxon>
        <taxon>Filasterea</taxon>
        <taxon>Capsaspora</taxon>
    </lineage>
</organism>
<dbReference type="RefSeq" id="XP_004365451.1">
    <property type="nucleotide sequence ID" value="XM_004365394.2"/>
</dbReference>
<keyword evidence="2" id="KW-1185">Reference proteome</keyword>
<evidence type="ECO:0000313" key="1">
    <source>
        <dbReference type="EMBL" id="KJE89021.1"/>
    </source>
</evidence>
<dbReference type="AlphaFoldDB" id="A0A0D2U1D9"/>
<dbReference type="InParanoid" id="A0A0D2U1D9"/>
<protein>
    <submittedName>
        <fullName evidence="1">Uncharacterized protein</fullName>
    </submittedName>
</protein>
<proteinExistence type="predicted"/>
<sequence>MDPIFQATRTPNLNALMYMAPASQRYKTQLYLQACCTLNLCMCAAVDDLLRRTYVAVYENKIEYNYPWCNCWCLCDQVGVVYFDRTLTAAVTPAGCCTPAFTHCSCCPTCFDICGEAIVLHGATCCDKNQTIIGGICCCRAWTLLPGLDNAGNLAAAILSNRAIALAKLQAGGQVVMA</sequence>
<dbReference type="Proteomes" id="UP000008743">
    <property type="component" value="Unassembled WGS sequence"/>
</dbReference>
<name>A0A0D2U1D9_CAPO3</name>
<dbReference type="EMBL" id="KE346360">
    <property type="protein sequence ID" value="KJE89021.1"/>
    <property type="molecule type" value="Genomic_DNA"/>
</dbReference>
<reference evidence="2" key="1">
    <citation type="submission" date="2011-02" db="EMBL/GenBank/DDBJ databases">
        <title>The Genome Sequence of Capsaspora owczarzaki ATCC 30864.</title>
        <authorList>
            <person name="Russ C."/>
            <person name="Cuomo C."/>
            <person name="Burger G."/>
            <person name="Gray M.W."/>
            <person name="Holland P.W.H."/>
            <person name="King N."/>
            <person name="Lang F.B.F."/>
            <person name="Roger A.J."/>
            <person name="Ruiz-Trillo I."/>
            <person name="Young S.K."/>
            <person name="Zeng Q."/>
            <person name="Gargeya S."/>
            <person name="Alvarado L."/>
            <person name="Berlin A."/>
            <person name="Chapman S.B."/>
            <person name="Chen Z."/>
            <person name="Freedman E."/>
            <person name="Gellesch M."/>
            <person name="Goldberg J."/>
            <person name="Griggs A."/>
            <person name="Gujja S."/>
            <person name="Heilman E."/>
            <person name="Heiman D."/>
            <person name="Howarth C."/>
            <person name="Mehta T."/>
            <person name="Neiman D."/>
            <person name="Pearson M."/>
            <person name="Roberts A."/>
            <person name="Saif S."/>
            <person name="Shea T."/>
            <person name="Shenoy N."/>
            <person name="Sisk P."/>
            <person name="Stolte C."/>
            <person name="Sykes S."/>
            <person name="White J."/>
            <person name="Yandava C."/>
            <person name="Haas B."/>
            <person name="Nusbaum C."/>
            <person name="Birren B."/>
        </authorList>
    </citation>
    <scope>NUCLEOTIDE SEQUENCE</scope>
    <source>
        <strain evidence="2">ATCC 30864</strain>
    </source>
</reference>
<dbReference type="OMA" id="CCPTCFD"/>
<dbReference type="eggNOG" id="ENOG502SSV8">
    <property type="taxonomic scope" value="Eukaryota"/>
</dbReference>
<gene>
    <name evidence="1" type="ORF">CAOG_000580</name>
</gene>
<accession>A0A0D2U1D9</accession>